<feature type="domain" description="GCVT N-terminal" evidence="3">
    <location>
        <begin position="620"/>
        <end position="883"/>
    </location>
</feature>
<dbReference type="EMBL" id="NHSD01000282">
    <property type="protein sequence ID" value="MBK5927957.1"/>
    <property type="molecule type" value="Genomic_DNA"/>
</dbReference>
<organism evidence="7 8">
    <name type="scientific">Rhodobaculum claviforme</name>
    <dbReference type="NCBI Taxonomy" id="1549854"/>
    <lineage>
        <taxon>Bacteria</taxon>
        <taxon>Pseudomonadati</taxon>
        <taxon>Pseudomonadota</taxon>
        <taxon>Alphaproteobacteria</taxon>
        <taxon>Rhodobacterales</taxon>
        <taxon>Paracoccaceae</taxon>
        <taxon>Rhodobaculum</taxon>
    </lineage>
</organism>
<dbReference type="Pfam" id="PF07992">
    <property type="entry name" value="Pyr_redox_2"/>
    <property type="match status" value="1"/>
</dbReference>
<dbReference type="InterPro" id="IPR028896">
    <property type="entry name" value="GcvT/YgfZ/DmdA"/>
</dbReference>
<dbReference type="Gene3D" id="3.10.20.440">
    <property type="entry name" value="2Fe-2S iron-sulphur cluster binding domain, sarcosine oxidase, alpha subunit, N-terminal domain"/>
    <property type="match status" value="1"/>
</dbReference>
<dbReference type="InterPro" id="IPR042204">
    <property type="entry name" value="2Fe-2S-bd_N"/>
</dbReference>
<dbReference type="Pfam" id="PF01571">
    <property type="entry name" value="GCV_T"/>
    <property type="match status" value="1"/>
</dbReference>
<proteinExistence type="inferred from homology"/>
<accession>A0A934TML5</accession>
<keyword evidence="2" id="KW-0560">Oxidoreductase</keyword>
<dbReference type="InterPro" id="IPR027266">
    <property type="entry name" value="TrmE/GcvT-like"/>
</dbReference>
<dbReference type="PANTHER" id="PTHR43757:SF2">
    <property type="entry name" value="AMINOMETHYLTRANSFERASE, MITOCHONDRIAL"/>
    <property type="match status" value="1"/>
</dbReference>
<dbReference type="Gene3D" id="3.50.50.60">
    <property type="entry name" value="FAD/NAD(P)-binding domain"/>
    <property type="match status" value="2"/>
</dbReference>
<dbReference type="AlphaFoldDB" id="A0A934TML5"/>
<dbReference type="RefSeq" id="WP_201157707.1">
    <property type="nucleotide sequence ID" value="NZ_NHSD01000282.1"/>
</dbReference>
<dbReference type="InterPro" id="IPR036188">
    <property type="entry name" value="FAD/NAD-bd_sf"/>
</dbReference>
<dbReference type="Gene3D" id="3.30.1360.120">
    <property type="entry name" value="Probable tRNA modification gtpase trme, domain 1"/>
    <property type="match status" value="1"/>
</dbReference>
<feature type="domain" description="SoxA A3" evidence="6">
    <location>
        <begin position="521"/>
        <end position="606"/>
    </location>
</feature>
<dbReference type="NCBIfam" id="TIGR01372">
    <property type="entry name" value="soxA"/>
    <property type="match status" value="1"/>
</dbReference>
<dbReference type="PIRSF" id="PIRSF037980">
    <property type="entry name" value="SoxA"/>
    <property type="match status" value="1"/>
</dbReference>
<dbReference type="SUPFAM" id="SSF103025">
    <property type="entry name" value="Folate-binding domain"/>
    <property type="match status" value="1"/>
</dbReference>
<dbReference type="InterPro" id="IPR013977">
    <property type="entry name" value="GcvT_C"/>
</dbReference>
<feature type="domain" description="Aminomethyltransferase C-terminal" evidence="5">
    <location>
        <begin position="909"/>
        <end position="994"/>
    </location>
</feature>
<reference evidence="7" key="1">
    <citation type="submission" date="2017-05" db="EMBL/GenBank/DDBJ databases">
        <authorList>
            <person name="Imhoff J.F."/>
            <person name="Rahn T."/>
            <person name="Kuenzel S."/>
            <person name="Neulinger S.C."/>
        </authorList>
    </citation>
    <scope>NUCLEOTIDE SEQUENCE</scope>
    <source>
        <strain evidence="7">LMG 28126</strain>
    </source>
</reference>
<evidence type="ECO:0000313" key="8">
    <source>
        <dbReference type="Proteomes" id="UP000706333"/>
    </source>
</evidence>
<protein>
    <submittedName>
        <fullName evidence="7">Sarcosine oxidase subunit alpha</fullName>
    </submittedName>
</protein>
<dbReference type="GO" id="GO:0008115">
    <property type="term" value="F:sarcosine oxidase activity"/>
    <property type="evidence" value="ECO:0007669"/>
    <property type="project" value="InterPro"/>
</dbReference>
<dbReference type="InterPro" id="IPR029043">
    <property type="entry name" value="GcvT/YgfZ_C"/>
</dbReference>
<evidence type="ECO:0000259" key="6">
    <source>
        <dbReference type="Pfam" id="PF17806"/>
    </source>
</evidence>
<dbReference type="SUPFAM" id="SSF101790">
    <property type="entry name" value="Aminomethyltransferase beta-barrel domain"/>
    <property type="match status" value="1"/>
</dbReference>
<dbReference type="InterPro" id="IPR041117">
    <property type="entry name" value="SoxA_A3"/>
</dbReference>
<evidence type="ECO:0000259" key="4">
    <source>
        <dbReference type="Pfam" id="PF07992"/>
    </source>
</evidence>
<evidence type="ECO:0000256" key="2">
    <source>
        <dbReference type="ARBA" id="ARBA00023002"/>
    </source>
</evidence>
<dbReference type="InterPro" id="IPR006277">
    <property type="entry name" value="Sarcosine_oxidase_asu"/>
</dbReference>
<evidence type="ECO:0000259" key="5">
    <source>
        <dbReference type="Pfam" id="PF08669"/>
    </source>
</evidence>
<feature type="domain" description="FAD/NAD(P)-binding" evidence="4">
    <location>
        <begin position="171"/>
        <end position="429"/>
    </location>
</feature>
<dbReference type="Proteomes" id="UP000706333">
    <property type="component" value="Unassembled WGS sequence"/>
</dbReference>
<gene>
    <name evidence="7" type="ORF">CCR87_11570</name>
</gene>
<evidence type="ECO:0000259" key="3">
    <source>
        <dbReference type="Pfam" id="PF01571"/>
    </source>
</evidence>
<name>A0A934TML5_9RHOB</name>
<dbReference type="InterPro" id="IPR023753">
    <property type="entry name" value="FAD/NAD-binding_dom"/>
</dbReference>
<dbReference type="SUPFAM" id="SSF51905">
    <property type="entry name" value="FAD/NAD(P)-binding domain"/>
    <property type="match status" value="1"/>
</dbReference>
<dbReference type="Pfam" id="PF08669">
    <property type="entry name" value="GCV_T_C"/>
    <property type="match status" value="1"/>
</dbReference>
<comment type="caution">
    <text evidence="7">The sequence shown here is derived from an EMBL/GenBank/DDBJ whole genome shotgun (WGS) entry which is preliminary data.</text>
</comment>
<dbReference type="Pfam" id="PF17806">
    <property type="entry name" value="SO_alpha_A3"/>
    <property type="match status" value="1"/>
</dbReference>
<sequence>MSAHRLETGGRLIDRTRRVRFTFDDAPLRGQAGDTLASALLAEGRMLQGRSFKYHRPRGPVTADSAEPNALMGLDTGARAEPNVRATSVQLSEGMVVHSQNRWPSLAFDVGRIADRLARVLPAGFYYKTFLWPRPFWKHVYEPLIRRAAGLGRAPEGVDPDRYEQLHAFADVVVAGGGVAGLAAAWAAAQGGARVIVLEETGHWGGRAVVDGLVIDGHPAEAWVTATVAALEGLANVTLRTNTSLTAVHDHGYVLADEWPQDAGAGIAAPRQRLWRIRAGRVIAANGAIERPLAFAGNDVPGVMLASAVRDYAVNYGVAVGRRVVVVTNNDDAYRTALALREAGVEVAAVVDARDTLPGPLAQQVRAHGIPIHDGSAIEAVQGDIGVTGVTLCRHSGNGACVSAQIACDAVAMSGGWSPAVHLWSHAGGKVVWDADGAMFRPDPAQGPTGHDGAVFVIPAGAAAGALWGPQALADAHAAGLRAAAETGHPGHTPAPVAEAPEERAILPVWTMPEGAGPRLKSRMFLDFQNDVKVTDVELAAREGFESVEHAKRYTTLGMATDQGKLSNINGLAVLAAARGAGIAETGTTTFRPPWTPLTLGAIAAEARGELFQAVRETPMHAWHAAHGARWEPVGQWRRPHAYVRPGETPAKAVNREVLNTRQTVGVLDASTLGKILVRGPDAGRFLDMLYTGTMSTLAVGRCRYGVMCTENGFVFDDGVVARIDATTWLCHTTTGGAEAVHGWMEDWLQCEWWDWKVHVIDLTEQLAQIAVAGPNARRVLQKLGGMDLSADALGHMRWAAGRLGDFDARVLRVSFSGELGFEVAVPASQGPALWDRLMAAGAEWGIMPYGTEALHVMRAEKGFIMVGDETDGTVTPGDLGLPTGAKKADFLGKRGLERSHLRDPERWRLVGLETLTGSVLPHGAYSVTGGYTDTYQRETDGRVTSSYYSPTLGRGIALGLVRRGPERMGEVLTFPVGAASQMKARIVDPVFFDPQGGRLDG</sequence>
<keyword evidence="8" id="KW-1185">Reference proteome</keyword>
<dbReference type="PANTHER" id="PTHR43757">
    <property type="entry name" value="AMINOMETHYLTRANSFERASE"/>
    <property type="match status" value="1"/>
</dbReference>
<evidence type="ECO:0000313" key="7">
    <source>
        <dbReference type="EMBL" id="MBK5927957.1"/>
    </source>
</evidence>
<dbReference type="GO" id="GO:0046653">
    <property type="term" value="P:tetrahydrofolate metabolic process"/>
    <property type="evidence" value="ECO:0007669"/>
    <property type="project" value="InterPro"/>
</dbReference>
<comment type="similarity">
    <text evidence="1">Belongs to the GcvT family.</text>
</comment>
<reference evidence="7" key="2">
    <citation type="journal article" date="2020" name="Microorganisms">
        <title>Osmotic Adaptation and Compatible Solute Biosynthesis of Phototrophic Bacteria as Revealed from Genome Analyses.</title>
        <authorList>
            <person name="Imhoff J.F."/>
            <person name="Rahn T."/>
            <person name="Kunzel S."/>
            <person name="Keller A."/>
            <person name="Neulinger S.C."/>
        </authorList>
    </citation>
    <scope>NUCLEOTIDE SEQUENCE</scope>
    <source>
        <strain evidence="7">LMG 28126</strain>
    </source>
</reference>
<dbReference type="Pfam" id="PF13510">
    <property type="entry name" value="Fer2_4"/>
    <property type="match status" value="1"/>
</dbReference>
<evidence type="ECO:0000256" key="1">
    <source>
        <dbReference type="ARBA" id="ARBA00008609"/>
    </source>
</evidence>
<dbReference type="InterPro" id="IPR006222">
    <property type="entry name" value="GCVT_N"/>
</dbReference>